<dbReference type="CDD" id="cd00051">
    <property type="entry name" value="EFh"/>
    <property type="match status" value="2"/>
</dbReference>
<dbReference type="InterPro" id="IPR050230">
    <property type="entry name" value="CALM/Myosin/TropC-like"/>
</dbReference>
<accession>F2U9T0</accession>
<keyword evidence="1" id="KW-0677">Repeat</keyword>
<dbReference type="GO" id="GO:0016460">
    <property type="term" value="C:myosin II complex"/>
    <property type="evidence" value="ECO:0007669"/>
    <property type="project" value="TreeGrafter"/>
</dbReference>
<dbReference type="PROSITE" id="PS50222">
    <property type="entry name" value="EF_HAND_2"/>
    <property type="match status" value="3"/>
</dbReference>
<dbReference type="PANTHER" id="PTHR23048:SF0">
    <property type="entry name" value="CALMODULIN LIKE 3"/>
    <property type="match status" value="1"/>
</dbReference>
<dbReference type="PROSITE" id="PS00018">
    <property type="entry name" value="EF_HAND_1"/>
    <property type="match status" value="1"/>
</dbReference>
<dbReference type="FunFam" id="1.10.238.10:FF:000178">
    <property type="entry name" value="Calmodulin-2 A"/>
    <property type="match status" value="1"/>
</dbReference>
<dbReference type="GO" id="GO:0005509">
    <property type="term" value="F:calcium ion binding"/>
    <property type="evidence" value="ECO:0007669"/>
    <property type="project" value="InterPro"/>
</dbReference>
<gene>
    <name evidence="4" type="ORF">PTSG_04821</name>
</gene>
<dbReference type="EMBL" id="GL832965">
    <property type="protein sequence ID" value="EGD73107.1"/>
    <property type="molecule type" value="Genomic_DNA"/>
</dbReference>
<dbReference type="Gene3D" id="1.10.238.10">
    <property type="entry name" value="EF-hand"/>
    <property type="match status" value="2"/>
</dbReference>
<dbReference type="Proteomes" id="UP000007799">
    <property type="component" value="Unassembled WGS sequence"/>
</dbReference>
<dbReference type="InterPro" id="IPR018247">
    <property type="entry name" value="EF_Hand_1_Ca_BS"/>
</dbReference>
<evidence type="ECO:0000259" key="3">
    <source>
        <dbReference type="PROSITE" id="PS50222"/>
    </source>
</evidence>
<dbReference type="OrthoDB" id="26525at2759"/>
<evidence type="ECO:0000256" key="2">
    <source>
        <dbReference type="ARBA" id="ARBA00022837"/>
    </source>
</evidence>
<dbReference type="GeneID" id="16074716"/>
<protein>
    <recommendedName>
        <fullName evidence="3">EF-hand domain-containing protein</fullName>
    </recommendedName>
</protein>
<dbReference type="InParanoid" id="F2U9T0"/>
<dbReference type="InterPro" id="IPR002048">
    <property type="entry name" value="EF_hand_dom"/>
</dbReference>
<dbReference type="RefSeq" id="XP_004994138.1">
    <property type="nucleotide sequence ID" value="XM_004994081.1"/>
</dbReference>
<dbReference type="PANTHER" id="PTHR23048">
    <property type="entry name" value="MYOSIN LIGHT CHAIN 1, 3"/>
    <property type="match status" value="1"/>
</dbReference>
<dbReference type="STRING" id="946362.F2U9T0"/>
<feature type="domain" description="EF-hand" evidence="3">
    <location>
        <begin position="77"/>
        <end position="112"/>
    </location>
</feature>
<proteinExistence type="predicted"/>
<feature type="domain" description="EF-hand" evidence="3">
    <location>
        <begin position="113"/>
        <end position="148"/>
    </location>
</feature>
<evidence type="ECO:0000313" key="5">
    <source>
        <dbReference type="Proteomes" id="UP000007799"/>
    </source>
</evidence>
<dbReference type="InterPro" id="IPR011992">
    <property type="entry name" value="EF-hand-dom_pair"/>
</dbReference>
<keyword evidence="5" id="KW-1185">Reference proteome</keyword>
<organism evidence="5">
    <name type="scientific">Salpingoeca rosetta (strain ATCC 50818 / BSB-021)</name>
    <dbReference type="NCBI Taxonomy" id="946362"/>
    <lineage>
        <taxon>Eukaryota</taxon>
        <taxon>Choanoflagellata</taxon>
        <taxon>Craspedida</taxon>
        <taxon>Salpingoecidae</taxon>
        <taxon>Salpingoeca</taxon>
    </lineage>
</organism>
<dbReference type="eggNOG" id="KOG0027">
    <property type="taxonomic scope" value="Eukaryota"/>
</dbReference>
<evidence type="ECO:0000256" key="1">
    <source>
        <dbReference type="ARBA" id="ARBA00022737"/>
    </source>
</evidence>
<name>F2U9T0_SALR5</name>
<dbReference type="SMART" id="SM00054">
    <property type="entry name" value="EFh"/>
    <property type="match status" value="4"/>
</dbReference>
<evidence type="ECO:0000313" key="4">
    <source>
        <dbReference type="EMBL" id="EGD73107.1"/>
    </source>
</evidence>
<sequence>MAYSMQMVENFKEAFALFDHKNQSVIDVESLGRVMRAVGLDPSDDELKNMITEVDGSGKNAVDFAEFMKMMSKHGTDTAREVKETFSIFNSSGSGQISRAELKVMMDRLGEKYEEKDLDEMIKTIDKSGNGAVSFEDFEACILGDDEEE</sequence>
<dbReference type="SUPFAM" id="SSF47473">
    <property type="entry name" value="EF-hand"/>
    <property type="match status" value="1"/>
</dbReference>
<dbReference type="AlphaFoldDB" id="F2U9T0"/>
<keyword evidence="2" id="KW-0106">Calcium</keyword>
<feature type="domain" description="EF-hand" evidence="3">
    <location>
        <begin position="6"/>
        <end position="41"/>
    </location>
</feature>
<dbReference type="Pfam" id="PF13499">
    <property type="entry name" value="EF-hand_7"/>
    <property type="match status" value="2"/>
</dbReference>
<dbReference type="OMA" id="MAMVENF"/>
<dbReference type="KEGG" id="sre:PTSG_04821"/>
<reference evidence="4" key="1">
    <citation type="submission" date="2009-08" db="EMBL/GenBank/DDBJ databases">
        <title>Annotation of Salpingoeca rosetta.</title>
        <authorList>
            <consortium name="The Broad Institute Genome Sequencing Platform"/>
            <person name="Russ C."/>
            <person name="Cuomo C."/>
            <person name="Burger G."/>
            <person name="Gray M.W."/>
            <person name="Holland P.W.H."/>
            <person name="King N."/>
            <person name="Lang F.B.F."/>
            <person name="Roger A.J."/>
            <person name="Ruiz-Trillo I."/>
            <person name="Young S.K."/>
            <person name="Zeng Q."/>
            <person name="Gargeya S."/>
            <person name="Alvarado L."/>
            <person name="Berlin A."/>
            <person name="Chapman S.B."/>
            <person name="Chen Z."/>
            <person name="Freedman E."/>
            <person name="Gellesch M."/>
            <person name="Goldberg J."/>
            <person name="Griggs A."/>
            <person name="Gujja S."/>
            <person name="Heilman E."/>
            <person name="Heiman D."/>
            <person name="Howarth C."/>
            <person name="Mehta T."/>
            <person name="Neiman D."/>
            <person name="Pearson M."/>
            <person name="Roberts A."/>
            <person name="Saif S."/>
            <person name="Shea T."/>
            <person name="Shenoy N."/>
            <person name="Sisk P."/>
            <person name="Stolte C."/>
            <person name="Sykes S."/>
            <person name="White J."/>
            <person name="Yandava C."/>
            <person name="Haas B."/>
            <person name="Nusbaum C."/>
            <person name="Birren B."/>
        </authorList>
    </citation>
    <scope>NUCLEOTIDE SEQUENCE [LARGE SCALE GENOMIC DNA]</scope>
    <source>
        <strain evidence="4">ATCC 50818</strain>
    </source>
</reference>